<feature type="binding site" evidence="16">
    <location>
        <position position="870"/>
    </location>
    <ligand>
        <name>ATP</name>
        <dbReference type="ChEBI" id="CHEBI:30616"/>
    </ligand>
</feature>
<evidence type="ECO:0000313" key="23">
    <source>
        <dbReference type="Proteomes" id="UP000319731"/>
    </source>
</evidence>
<feature type="binding site" evidence="16">
    <location>
        <position position="967"/>
    </location>
    <ligand>
        <name>ATP</name>
        <dbReference type="ChEBI" id="CHEBI:30616"/>
    </ligand>
</feature>
<feature type="binding site" evidence="17">
    <location>
        <position position="991"/>
    </location>
    <ligand>
        <name>Mg(2+)</name>
        <dbReference type="ChEBI" id="CHEBI:18420"/>
    </ligand>
</feature>
<reference evidence="22 23" key="1">
    <citation type="journal article" date="2019" name="Sci. Rep.">
        <title>Comparative genomics of chytrid fungi reveal insights into the obligate biotrophic and pathogenic lifestyle of Synchytrium endobioticum.</title>
        <authorList>
            <person name="van de Vossenberg B.T.L.H."/>
            <person name="Warris S."/>
            <person name="Nguyen H.D.T."/>
            <person name="van Gent-Pelzer M.P.E."/>
            <person name="Joly D.L."/>
            <person name="van de Geest H.C."/>
            <person name="Bonants P.J.M."/>
            <person name="Smith D.S."/>
            <person name="Levesque C.A."/>
            <person name="van der Lee T.A.J."/>
        </authorList>
    </citation>
    <scope>NUCLEOTIDE SEQUENCE [LARGE SCALE GENOMIC DNA]</scope>
    <source>
        <strain evidence="22 23">JEL517</strain>
    </source>
</reference>
<dbReference type="Gene3D" id="3.40.50.1000">
    <property type="entry name" value="HAD superfamily/HAD-like"/>
    <property type="match status" value="1"/>
</dbReference>
<dbReference type="FunFam" id="3.40.1110.10:FF:000087">
    <property type="entry name" value="Phospholipid-transporting ATPase"/>
    <property type="match status" value="1"/>
</dbReference>
<dbReference type="InterPro" id="IPR023214">
    <property type="entry name" value="HAD_sf"/>
</dbReference>
<evidence type="ECO:0000256" key="19">
    <source>
        <dbReference type="SAM" id="MobiDB-lite"/>
    </source>
</evidence>
<feature type="binding site" evidence="16">
    <location>
        <position position="990"/>
    </location>
    <ligand>
        <name>ATP</name>
        <dbReference type="ChEBI" id="CHEBI:30616"/>
    </ligand>
</feature>
<keyword evidence="11 18" id="KW-1133">Transmembrane helix</keyword>
<comment type="catalytic activity">
    <reaction evidence="14">
        <text>a 1,2-diacyl-sn-glycero-3-phosphoethanolamine(out) + ATP + H2O = a 1,2-diacyl-sn-glycero-3-phosphoethanolamine(in) + ADP + phosphate + H(+)</text>
        <dbReference type="Rhea" id="RHEA:66132"/>
        <dbReference type="ChEBI" id="CHEBI:15377"/>
        <dbReference type="ChEBI" id="CHEBI:15378"/>
        <dbReference type="ChEBI" id="CHEBI:30616"/>
        <dbReference type="ChEBI" id="CHEBI:43474"/>
        <dbReference type="ChEBI" id="CHEBI:64612"/>
        <dbReference type="ChEBI" id="CHEBI:456216"/>
    </reaction>
    <physiologicalReaction direction="left-to-right" evidence="14">
        <dbReference type="Rhea" id="RHEA:66133"/>
    </physiologicalReaction>
</comment>
<keyword evidence="9 17" id="KW-0460">Magnesium</keyword>
<dbReference type="Gene3D" id="2.70.150.10">
    <property type="entry name" value="Calcium-transporting ATPase, cytoplasmic transduction domain A"/>
    <property type="match status" value="1"/>
</dbReference>
<dbReference type="InterPro" id="IPR044492">
    <property type="entry name" value="P_typ_ATPase_HD_dom"/>
</dbReference>
<feature type="binding site" evidence="16">
    <location>
        <position position="869"/>
    </location>
    <ligand>
        <name>ATP</name>
        <dbReference type="ChEBI" id="CHEBI:30616"/>
    </ligand>
</feature>
<dbReference type="OrthoDB" id="377733at2759"/>
<name>A0A507BQS6_9FUNG</name>
<dbReference type="SUPFAM" id="SSF81665">
    <property type="entry name" value="Calcium ATPase, transmembrane domain M"/>
    <property type="match status" value="1"/>
</dbReference>
<comment type="cofactor">
    <cofactor evidence="17">
        <name>Mg(2+)</name>
        <dbReference type="ChEBI" id="CHEBI:18420"/>
    </cofactor>
</comment>
<feature type="binding site" evidence="16">
    <location>
        <position position="689"/>
    </location>
    <ligand>
        <name>ATP</name>
        <dbReference type="ChEBI" id="CHEBI:30616"/>
    </ligand>
</feature>
<dbReference type="EMBL" id="QEAO01000043">
    <property type="protein sequence ID" value="TPX31537.1"/>
    <property type="molecule type" value="Genomic_DNA"/>
</dbReference>
<feature type="transmembrane region" description="Helical" evidence="18">
    <location>
        <begin position="1127"/>
        <end position="1149"/>
    </location>
</feature>
<evidence type="ECO:0000256" key="16">
    <source>
        <dbReference type="PIRSR" id="PIRSR606539-2"/>
    </source>
</evidence>
<comment type="similarity">
    <text evidence="2 18">Belongs to the cation transport ATPase (P-type) (TC 3.A.3) family. Type IV subfamily.</text>
</comment>
<dbReference type="NCBIfam" id="TIGR01494">
    <property type="entry name" value="ATPase_P-type"/>
    <property type="match status" value="1"/>
</dbReference>
<dbReference type="SFLD" id="SFLDF00027">
    <property type="entry name" value="p-type_atpase"/>
    <property type="match status" value="1"/>
</dbReference>
<proteinExistence type="inferred from homology"/>
<dbReference type="GO" id="GO:0140326">
    <property type="term" value="F:ATPase-coupled intramembrane lipid transporter activity"/>
    <property type="evidence" value="ECO:0007669"/>
    <property type="project" value="UniProtKB-EC"/>
</dbReference>
<dbReference type="Pfam" id="PF13246">
    <property type="entry name" value="Cation_ATPase"/>
    <property type="match status" value="1"/>
</dbReference>
<accession>A0A507BQS6</accession>
<evidence type="ECO:0000256" key="11">
    <source>
        <dbReference type="ARBA" id="ARBA00022989"/>
    </source>
</evidence>
<feature type="binding site" evidence="16">
    <location>
        <position position="730"/>
    </location>
    <ligand>
        <name>ATP</name>
        <dbReference type="ChEBI" id="CHEBI:30616"/>
    </ligand>
</feature>
<dbReference type="RefSeq" id="XP_031022945.1">
    <property type="nucleotide sequence ID" value="XM_031171082.1"/>
</dbReference>
<dbReference type="PANTHER" id="PTHR24092">
    <property type="entry name" value="PROBABLE PHOSPHOLIPID-TRANSPORTING ATPASE"/>
    <property type="match status" value="1"/>
</dbReference>
<feature type="compositionally biased region" description="Basic and acidic residues" evidence="19">
    <location>
        <begin position="1563"/>
        <end position="1576"/>
    </location>
</feature>
<organism evidence="22 23">
    <name type="scientific">Synchytrium microbalum</name>
    <dbReference type="NCBI Taxonomy" id="1806994"/>
    <lineage>
        <taxon>Eukaryota</taxon>
        <taxon>Fungi</taxon>
        <taxon>Fungi incertae sedis</taxon>
        <taxon>Chytridiomycota</taxon>
        <taxon>Chytridiomycota incertae sedis</taxon>
        <taxon>Chytridiomycetes</taxon>
        <taxon>Synchytriales</taxon>
        <taxon>Synchytriaceae</taxon>
        <taxon>Synchytrium</taxon>
    </lineage>
</organism>
<feature type="transmembrane region" description="Helical" evidence="18">
    <location>
        <begin position="1164"/>
        <end position="1183"/>
    </location>
</feature>
<feature type="compositionally biased region" description="Low complexity" evidence="19">
    <location>
        <begin position="1593"/>
        <end position="1610"/>
    </location>
</feature>
<feature type="compositionally biased region" description="Basic residues" evidence="19">
    <location>
        <begin position="1377"/>
        <end position="1388"/>
    </location>
</feature>
<evidence type="ECO:0000259" key="20">
    <source>
        <dbReference type="Pfam" id="PF16209"/>
    </source>
</evidence>
<sequence length="1658" mass="183179">MLRRISEISGSVVPKGGHSRQASRNANEMAVSPKVSPAVAYEDQSGPDTKRRVYMNVPSRPPYSQTFHVGNQIRTSKYTLLTFIPKNALEQLRSVANFYFISLVILQLFDPFKNVDFGLTAAPILFILGVTALKDAFEDYKRHEADTRANNTRTYLLANWRNTNPSPETVPFQFIMIFSYISNRIDLMFGALARILGKLIQWNKKSPADAISRDFPLHIGFSDYPKCAGDVAPPDEVHLDGEESDVNSHVTHTNSATQQSERSPILDVTDPIWKLNLWDAVKVGDWVFIRENDPIPADIVVVSTSEPDNVCYVETKNLDGETNLKIRRGITQLASVKTPAQCAKVNIIIDSELPSANLYTYSGVAILNPKPDGLRPSPEEMERGVGKLVPISPVGILLRGCILRNTGWVIGIVIYTGVDTKVMLNSGETPSKRSKIQRSLNPLIVLNFVILVALCLINACAAAFYLAAYRNEGALWNLGDPNSTLTQSILDFFVAMIIYQNIIPIALYISVEVAKTIQSVFIYWDDDMYDRESDKHVVPQTYNLCDDLGQIEYIFSDKTGTLTANVMEFRMCSINGIVYGDGYITEAKMGAMQREGLTDFDKPAILAKLAQQEQQMRSTLKKDLKGHYVDNGRLSFVDMSLVKDLLEEGEQARAIREFFILLACCHTVLVDIPRDSPEKLIYKAQSPDEAALVAAARDVGVAFKRRAQNSISIEVYGEERTYSVLNVLEFDSDRKRMSVVLRDSEGHIVLLCKGADSVIYERLVTGTDQALSEKTSSDLESFANDGLRTLCLAWRIIPEEQYFAWADTYSAAQNQIVNRDKAVAAAAETIERELILLGATAIEDKLQDGVPECIATLAQAGIKIWVLTGDKVETAINIGFACNLLTRTMVLIVVRATTPNGTADQLKSALNRFWDENGKAIEGDTHALIIDGESLKFALEGSSRELLLELGCRCKAVVCARVSPLQKARVVELVRKGLNALTLAIGDGANDVSMIQEAEVGVGISGKEGLQAVMAADYAIPQFRFLARLLLVHGKWAYVRTAGLIFNYFYKNVLWLFILFWYQFQSGFAADVIPDFTYGQFFNTFFTLLPNIFIGTFDQDLNDETSIKLPEIYQKGIRNDLFTNEQVWIYIADGIYQSVVIYFGVTLAYATDTDPNGLTWNKDAMGTVIAWTAILTVNVYIAMGTYSWNWLAVFAIIATVAVWIIYVLTYAASMANPTYGEIPVLYKQAAYYFVMILVIVTASLPRFIAAAARAMFWPTDTDIVREMQKYNLSSEEKVAAKAGEAAINGDPKPGPNDDPPQYAKWNVRAPLFGLFGPHSHDTHQHEAVPSSETIPAIVISEDSIPMKAVPDHPATQSTSGRSSEGKEQKPSTPPSPKHPHHPPHHLPHLRIATDPVNNTNNNSDDNRGRGKGDRASSTNRRTSFQLASLPARLVGEFVRSVPRRLRAVSSNHPVLHTPQRSIGTIVYMEDEGAGRTPNTGFSFSHESGMEGVVSPRVSVTSMRRRGPPPPHHDRLTLGESLRKSLHFIPRTRNSSREPIGGPSVQATASSHGDISTATIPHSASHESIKMNRERRGSSGKPRGTTLPFLHALSNSSSNTSSTSHSHNSNSEPHLHIQNPALFGPQLSTVTDSSDMGNTSRASSSTKQPDAARQPNPSV</sequence>
<evidence type="ECO:0000256" key="17">
    <source>
        <dbReference type="PIRSR" id="PIRSR606539-3"/>
    </source>
</evidence>
<comment type="caution">
    <text evidence="22">The sequence shown here is derived from an EMBL/GenBank/DDBJ whole genome shotgun (WGS) entry which is preliminary data.</text>
</comment>
<dbReference type="PROSITE" id="PS00154">
    <property type="entry name" value="ATPASE_E1_E2"/>
    <property type="match status" value="1"/>
</dbReference>
<keyword evidence="3" id="KW-0813">Transport</keyword>
<keyword evidence="6 17" id="KW-0479">Metal-binding</keyword>
<feature type="binding site" evidence="16">
    <location>
        <position position="868"/>
    </location>
    <ligand>
        <name>ATP</name>
        <dbReference type="ChEBI" id="CHEBI:30616"/>
    </ligand>
</feature>
<feature type="transmembrane region" description="Helical" evidence="18">
    <location>
        <begin position="443"/>
        <end position="468"/>
    </location>
</feature>
<evidence type="ECO:0000256" key="13">
    <source>
        <dbReference type="ARBA" id="ARBA00034036"/>
    </source>
</evidence>
<dbReference type="InterPro" id="IPR032631">
    <property type="entry name" value="P-type_ATPase_N"/>
</dbReference>
<protein>
    <recommendedName>
        <fullName evidence="18">Phospholipid-transporting ATPase</fullName>
        <ecNumber evidence="18">7.6.2.1</ecNumber>
    </recommendedName>
</protein>
<feature type="binding site" evidence="16">
    <location>
        <position position="991"/>
    </location>
    <ligand>
        <name>ATP</name>
        <dbReference type="ChEBI" id="CHEBI:30616"/>
    </ligand>
</feature>
<feature type="binding site" evidence="16">
    <location>
        <position position="753"/>
    </location>
    <ligand>
        <name>ATP</name>
        <dbReference type="ChEBI" id="CHEBI:30616"/>
    </ligand>
</feature>
<dbReference type="PRINTS" id="PR00119">
    <property type="entry name" value="CATATPASE"/>
</dbReference>
<feature type="compositionally biased region" description="Polar residues" evidence="19">
    <location>
        <begin position="247"/>
        <end position="261"/>
    </location>
</feature>
<dbReference type="InterPro" id="IPR023298">
    <property type="entry name" value="ATPase_P-typ_TM_dom_sf"/>
</dbReference>
<evidence type="ECO:0000256" key="8">
    <source>
        <dbReference type="ARBA" id="ARBA00022840"/>
    </source>
</evidence>
<feature type="binding site" evidence="16">
    <location>
        <position position="558"/>
    </location>
    <ligand>
        <name>ATP</name>
        <dbReference type="ChEBI" id="CHEBI:30616"/>
    </ligand>
</feature>
<dbReference type="SFLD" id="SFLDG00002">
    <property type="entry name" value="C1.7:_P-type_atpase_like"/>
    <property type="match status" value="1"/>
</dbReference>
<keyword evidence="7 16" id="KW-0547">Nucleotide-binding</keyword>
<keyword evidence="5 18" id="KW-0812">Transmembrane</keyword>
<evidence type="ECO:0000256" key="9">
    <source>
        <dbReference type="ARBA" id="ARBA00022842"/>
    </source>
</evidence>
<dbReference type="InterPro" id="IPR006539">
    <property type="entry name" value="P-type_ATPase_IV"/>
</dbReference>
<evidence type="ECO:0000256" key="3">
    <source>
        <dbReference type="ARBA" id="ARBA00022448"/>
    </source>
</evidence>
<gene>
    <name evidence="22" type="ORF">SmJEL517_g05155</name>
</gene>
<evidence type="ECO:0000256" key="1">
    <source>
        <dbReference type="ARBA" id="ARBA00004127"/>
    </source>
</evidence>
<feature type="binding site" evidence="17">
    <location>
        <position position="557"/>
    </location>
    <ligand>
        <name>Mg(2+)</name>
        <dbReference type="ChEBI" id="CHEBI:18420"/>
    </ligand>
</feature>
<dbReference type="SUPFAM" id="SSF56784">
    <property type="entry name" value="HAD-like"/>
    <property type="match status" value="1"/>
</dbReference>
<feature type="compositionally biased region" description="Polar residues" evidence="19">
    <location>
        <begin position="1625"/>
        <end position="1647"/>
    </location>
</feature>
<dbReference type="InterPro" id="IPR032630">
    <property type="entry name" value="P_typ_ATPase_c"/>
</dbReference>
<dbReference type="FunFam" id="3.40.50.1000:FF:000014">
    <property type="entry name" value="Phospholipid-transporting ATPase"/>
    <property type="match status" value="1"/>
</dbReference>
<feature type="binding site" evidence="16">
    <location>
        <position position="559"/>
    </location>
    <ligand>
        <name>ATP</name>
        <dbReference type="ChEBI" id="CHEBI:30616"/>
    </ligand>
</feature>
<evidence type="ECO:0000256" key="7">
    <source>
        <dbReference type="ARBA" id="ARBA00022741"/>
    </source>
</evidence>
<dbReference type="InterPro" id="IPR008250">
    <property type="entry name" value="ATPase_P-typ_transduc_dom_A_sf"/>
</dbReference>
<comment type="catalytic activity">
    <reaction evidence="13 18">
        <text>ATP + H2O + phospholipidSide 1 = ADP + phosphate + phospholipidSide 2.</text>
        <dbReference type="EC" id="7.6.2.1"/>
    </reaction>
</comment>
<evidence type="ECO:0000256" key="6">
    <source>
        <dbReference type="ARBA" id="ARBA00022723"/>
    </source>
</evidence>
<evidence type="ECO:0000256" key="4">
    <source>
        <dbReference type="ARBA" id="ARBA00022553"/>
    </source>
</evidence>
<feature type="compositionally biased region" description="Basic and acidic residues" evidence="19">
    <location>
        <begin position="1404"/>
        <end position="1414"/>
    </location>
</feature>
<dbReference type="STRING" id="1806994.A0A507BQS6"/>
<feature type="region of interest" description="Disordered" evidence="19">
    <location>
        <begin position="1"/>
        <end position="46"/>
    </location>
</feature>
<evidence type="ECO:0000259" key="21">
    <source>
        <dbReference type="Pfam" id="PF16212"/>
    </source>
</evidence>
<keyword evidence="4" id="KW-0597">Phosphoprotein</keyword>
<evidence type="ECO:0000256" key="10">
    <source>
        <dbReference type="ARBA" id="ARBA00022967"/>
    </source>
</evidence>
<dbReference type="Gene3D" id="3.40.1110.10">
    <property type="entry name" value="Calcium-transporting ATPase, cytoplasmic domain N"/>
    <property type="match status" value="1"/>
</dbReference>
<evidence type="ECO:0000256" key="2">
    <source>
        <dbReference type="ARBA" id="ARBA00008109"/>
    </source>
</evidence>
<dbReference type="PANTHER" id="PTHR24092:SF180">
    <property type="entry name" value="PHOSPHOLIPID-TRANSPORTING ATPASE DNF1-RELATED"/>
    <property type="match status" value="1"/>
</dbReference>
<keyword evidence="23" id="KW-1185">Reference proteome</keyword>
<dbReference type="GO" id="GO:0005524">
    <property type="term" value="F:ATP binding"/>
    <property type="evidence" value="ECO:0007669"/>
    <property type="project" value="UniProtKB-UniRule"/>
</dbReference>
<dbReference type="Pfam" id="PF16212">
    <property type="entry name" value="PhoLip_ATPase_C"/>
    <property type="match status" value="1"/>
</dbReference>
<dbReference type="SUPFAM" id="SSF81653">
    <property type="entry name" value="Calcium ATPase, transduction domain A"/>
    <property type="match status" value="1"/>
</dbReference>
<feature type="binding site" evidence="17">
    <location>
        <position position="987"/>
    </location>
    <ligand>
        <name>Mg(2+)</name>
        <dbReference type="ChEBI" id="CHEBI:18420"/>
    </ligand>
</feature>
<dbReference type="GeneID" id="42006379"/>
<evidence type="ECO:0000256" key="12">
    <source>
        <dbReference type="ARBA" id="ARBA00023136"/>
    </source>
</evidence>
<feature type="region of interest" description="Disordered" evidence="19">
    <location>
        <begin position="1529"/>
        <end position="1658"/>
    </location>
</feature>
<feature type="compositionally biased region" description="Polar residues" evidence="19">
    <location>
        <begin position="1544"/>
        <end position="1561"/>
    </location>
</feature>
<feature type="binding site" evidence="16">
    <location>
        <position position="961"/>
    </location>
    <ligand>
        <name>ATP</name>
        <dbReference type="ChEBI" id="CHEBI:30616"/>
    </ligand>
</feature>
<evidence type="ECO:0000256" key="18">
    <source>
        <dbReference type="RuleBase" id="RU362033"/>
    </source>
</evidence>
<dbReference type="GO" id="GO:0016887">
    <property type="term" value="F:ATP hydrolysis activity"/>
    <property type="evidence" value="ECO:0007669"/>
    <property type="project" value="InterPro"/>
</dbReference>
<evidence type="ECO:0000313" key="22">
    <source>
        <dbReference type="EMBL" id="TPX31537.1"/>
    </source>
</evidence>
<dbReference type="SUPFAM" id="SSF81660">
    <property type="entry name" value="Metal cation-transporting ATPase, ATP-binding domain N"/>
    <property type="match status" value="1"/>
</dbReference>
<feature type="region of interest" description="Disordered" evidence="19">
    <location>
        <begin position="1345"/>
        <end position="1423"/>
    </location>
</feature>
<feature type="transmembrane region" description="Helical" evidence="18">
    <location>
        <begin position="1045"/>
        <end position="1064"/>
    </location>
</feature>
<keyword evidence="10 18" id="KW-1278">Translocase</keyword>
<feature type="domain" description="P-type ATPase C-terminal" evidence="21">
    <location>
        <begin position="1013"/>
        <end position="1259"/>
    </location>
</feature>
<evidence type="ECO:0000256" key="14">
    <source>
        <dbReference type="ARBA" id="ARBA00049128"/>
    </source>
</evidence>
<dbReference type="EC" id="7.6.2.1" evidence="18"/>
<dbReference type="GO" id="GO:0005886">
    <property type="term" value="C:plasma membrane"/>
    <property type="evidence" value="ECO:0007669"/>
    <property type="project" value="TreeGrafter"/>
</dbReference>
<dbReference type="InterPro" id="IPR023299">
    <property type="entry name" value="ATPase_P-typ_cyto_dom_N"/>
</dbReference>
<dbReference type="Proteomes" id="UP000319731">
    <property type="component" value="Unassembled WGS sequence"/>
</dbReference>
<evidence type="ECO:0000256" key="5">
    <source>
        <dbReference type="ARBA" id="ARBA00022692"/>
    </source>
</evidence>
<keyword evidence="8 16" id="KW-0067">ATP-binding</keyword>
<feature type="binding site" evidence="16">
    <location>
        <position position="557"/>
    </location>
    <ligand>
        <name>ATP</name>
        <dbReference type="ChEBI" id="CHEBI:30616"/>
    </ligand>
</feature>
<feature type="binding site" evidence="17">
    <location>
        <position position="559"/>
    </location>
    <ligand>
        <name>Mg(2+)</name>
        <dbReference type="ChEBI" id="CHEBI:18420"/>
    </ligand>
</feature>
<dbReference type="InterPro" id="IPR018303">
    <property type="entry name" value="ATPase_P-typ_P_site"/>
</dbReference>
<keyword evidence="12 18" id="KW-0472">Membrane</keyword>
<feature type="transmembrane region" description="Helical" evidence="18">
    <location>
        <begin position="1229"/>
        <end position="1249"/>
    </location>
</feature>
<dbReference type="GO" id="GO:0000287">
    <property type="term" value="F:magnesium ion binding"/>
    <property type="evidence" value="ECO:0007669"/>
    <property type="project" value="UniProtKB-UniRule"/>
</dbReference>
<feature type="transmembrane region" description="Helical" evidence="18">
    <location>
        <begin position="1076"/>
        <end position="1097"/>
    </location>
</feature>
<dbReference type="Pfam" id="PF16209">
    <property type="entry name" value="PhoLip_ATPase_N"/>
    <property type="match status" value="1"/>
</dbReference>
<evidence type="ECO:0000256" key="15">
    <source>
        <dbReference type="PIRSR" id="PIRSR606539-1"/>
    </source>
</evidence>
<feature type="active site" description="4-aspartylphosphate intermediate" evidence="15">
    <location>
        <position position="557"/>
    </location>
</feature>
<dbReference type="InterPro" id="IPR036412">
    <property type="entry name" value="HAD-like_sf"/>
</dbReference>
<dbReference type="GO" id="GO:0045332">
    <property type="term" value="P:phospholipid translocation"/>
    <property type="evidence" value="ECO:0007669"/>
    <property type="project" value="TreeGrafter"/>
</dbReference>
<dbReference type="SFLD" id="SFLDS00003">
    <property type="entry name" value="Haloacid_Dehalogenase"/>
    <property type="match status" value="1"/>
</dbReference>
<feature type="domain" description="P-type ATPase N-terminal" evidence="20">
    <location>
        <begin position="65"/>
        <end position="115"/>
    </location>
</feature>
<dbReference type="NCBIfam" id="TIGR01652">
    <property type="entry name" value="ATPase-Plipid"/>
    <property type="match status" value="1"/>
</dbReference>
<feature type="transmembrane region" description="Helical" evidence="18">
    <location>
        <begin position="488"/>
        <end position="509"/>
    </location>
</feature>
<dbReference type="CDD" id="cd02073">
    <property type="entry name" value="P-type_ATPase_APLT_Dnf-like"/>
    <property type="match status" value="1"/>
</dbReference>
<comment type="subcellular location">
    <subcellularLocation>
        <location evidence="1">Endomembrane system</location>
        <topology evidence="1">Multi-pass membrane protein</topology>
    </subcellularLocation>
    <subcellularLocation>
        <location evidence="18">Membrane</location>
        <topology evidence="18">Multi-pass membrane protein</topology>
    </subcellularLocation>
</comment>
<dbReference type="GO" id="GO:0012505">
    <property type="term" value="C:endomembrane system"/>
    <property type="evidence" value="ECO:0007669"/>
    <property type="project" value="UniProtKB-SubCell"/>
</dbReference>
<dbReference type="InterPro" id="IPR001757">
    <property type="entry name" value="P_typ_ATPase"/>
</dbReference>
<feature type="transmembrane region" description="Helical" evidence="18">
    <location>
        <begin position="1190"/>
        <end position="1209"/>
    </location>
</feature>
<feature type="binding site" evidence="16">
    <location>
        <position position="788"/>
    </location>
    <ligand>
        <name>ATP</name>
        <dbReference type="ChEBI" id="CHEBI:30616"/>
    </ligand>
</feature>
<feature type="region of interest" description="Disordered" evidence="19">
    <location>
        <begin position="235"/>
        <end position="261"/>
    </location>
</feature>